<dbReference type="EMBL" id="LJIJ01000155">
    <property type="protein sequence ID" value="ODN01389.1"/>
    <property type="molecule type" value="Genomic_DNA"/>
</dbReference>
<dbReference type="Gene3D" id="2.40.10.10">
    <property type="entry name" value="Trypsin-like serine proteases"/>
    <property type="match status" value="2"/>
</dbReference>
<organism evidence="4 5">
    <name type="scientific">Orchesella cincta</name>
    <name type="common">Springtail</name>
    <name type="synonym">Podura cincta</name>
    <dbReference type="NCBI Taxonomy" id="48709"/>
    <lineage>
        <taxon>Eukaryota</taxon>
        <taxon>Metazoa</taxon>
        <taxon>Ecdysozoa</taxon>
        <taxon>Arthropoda</taxon>
        <taxon>Hexapoda</taxon>
        <taxon>Collembola</taxon>
        <taxon>Entomobryomorpha</taxon>
        <taxon>Entomobryoidea</taxon>
        <taxon>Orchesellidae</taxon>
        <taxon>Orchesellinae</taxon>
        <taxon>Orchesella</taxon>
    </lineage>
</organism>
<evidence type="ECO:0000259" key="3">
    <source>
        <dbReference type="PROSITE" id="PS50240"/>
    </source>
</evidence>
<gene>
    <name evidence="4" type="ORF">Ocin01_05304</name>
</gene>
<dbReference type="InterPro" id="IPR051487">
    <property type="entry name" value="Ser/Thr_Proteases_Immune/Dev"/>
</dbReference>
<evidence type="ECO:0000313" key="4">
    <source>
        <dbReference type="EMBL" id="ODN01389.1"/>
    </source>
</evidence>
<comment type="similarity">
    <text evidence="2">Belongs to the peptidase S1 family. CLIP subfamily.</text>
</comment>
<evidence type="ECO:0000256" key="1">
    <source>
        <dbReference type="ARBA" id="ARBA00023157"/>
    </source>
</evidence>
<dbReference type="PANTHER" id="PTHR24256">
    <property type="entry name" value="TRYPTASE-RELATED"/>
    <property type="match status" value="1"/>
</dbReference>
<dbReference type="AlphaFoldDB" id="A0A1D2N7Z9"/>
<evidence type="ECO:0000313" key="5">
    <source>
        <dbReference type="Proteomes" id="UP000094527"/>
    </source>
</evidence>
<sequence>MRGNGIRIKDSLWVDAAYSDDDEEGELHFDALDQPDEAECMTLDARTWHLRNFAKNVIAILFSDNGELRTQLSTRLQPKCGCLCVSECCDDGLHGLMSLPIIGDVEPQPEQPQSPCRHRKSSHSLNLLIPEEPEPQPEAAFTEDLMKPSEPTEACPAVSLYNTWPSFDTYPFLQFIHCARLDRLCSGSLIDNRHVLTAAHCLHRFNSRDVARMQVRIGFTKSRLNDTFNDYYLERKASKIIFHKRFHEQSKMDNNIALVQLDQPVEFDEHVAPIGIFSGARGFDTGNCSGVEAGWIKYGNRKVTGISGGVIHYIEPPTSDFVLREAINRIYTNEECQSQLFTEITEDMLCAKTDIFEAHGVSASKFKGNDGGPLVIRVGDRVQQVGIKSWAYEGNQYPTIYTRVENYVDWIRNNLQM</sequence>
<name>A0A1D2N7Z9_ORCCI</name>
<dbReference type="InterPro" id="IPR001254">
    <property type="entry name" value="Trypsin_dom"/>
</dbReference>
<dbReference type="Pfam" id="PF00089">
    <property type="entry name" value="Trypsin"/>
    <property type="match status" value="1"/>
</dbReference>
<dbReference type="Proteomes" id="UP000094527">
    <property type="component" value="Unassembled WGS sequence"/>
</dbReference>
<reference evidence="4 5" key="1">
    <citation type="journal article" date="2016" name="Genome Biol. Evol.">
        <title>Gene Family Evolution Reflects Adaptation to Soil Environmental Stressors in the Genome of the Collembolan Orchesella cincta.</title>
        <authorList>
            <person name="Faddeeva-Vakhrusheva A."/>
            <person name="Derks M.F."/>
            <person name="Anvar S.Y."/>
            <person name="Agamennone V."/>
            <person name="Suring W."/>
            <person name="Smit S."/>
            <person name="van Straalen N.M."/>
            <person name="Roelofs D."/>
        </authorList>
    </citation>
    <scope>NUCLEOTIDE SEQUENCE [LARGE SCALE GENOMIC DNA]</scope>
    <source>
        <tissue evidence="4">Mixed pool</tissue>
    </source>
</reference>
<dbReference type="PRINTS" id="PR00722">
    <property type="entry name" value="CHYMOTRYPSIN"/>
</dbReference>
<dbReference type="OrthoDB" id="7468414at2759"/>
<dbReference type="CDD" id="cd00190">
    <property type="entry name" value="Tryp_SPc"/>
    <property type="match status" value="1"/>
</dbReference>
<dbReference type="GO" id="GO:0004252">
    <property type="term" value="F:serine-type endopeptidase activity"/>
    <property type="evidence" value="ECO:0007669"/>
    <property type="project" value="InterPro"/>
</dbReference>
<dbReference type="InterPro" id="IPR009003">
    <property type="entry name" value="Peptidase_S1_PA"/>
</dbReference>
<accession>A0A1D2N7Z9</accession>
<dbReference type="FunFam" id="2.40.10.10:FF:000068">
    <property type="entry name" value="transmembrane protease serine 2"/>
    <property type="match status" value="1"/>
</dbReference>
<dbReference type="SUPFAM" id="SSF50494">
    <property type="entry name" value="Trypsin-like serine proteases"/>
    <property type="match status" value="1"/>
</dbReference>
<keyword evidence="1" id="KW-1015">Disulfide bond</keyword>
<dbReference type="PROSITE" id="PS00134">
    <property type="entry name" value="TRYPSIN_HIS"/>
    <property type="match status" value="1"/>
</dbReference>
<evidence type="ECO:0000256" key="2">
    <source>
        <dbReference type="ARBA" id="ARBA00024195"/>
    </source>
</evidence>
<dbReference type="SMART" id="SM00020">
    <property type="entry name" value="Tryp_SPc"/>
    <property type="match status" value="1"/>
</dbReference>
<protein>
    <submittedName>
        <fullName evidence="4">Tryptase</fullName>
    </submittedName>
</protein>
<dbReference type="InterPro" id="IPR001314">
    <property type="entry name" value="Peptidase_S1A"/>
</dbReference>
<proteinExistence type="inferred from homology"/>
<comment type="caution">
    <text evidence="4">The sequence shown here is derived from an EMBL/GenBank/DDBJ whole genome shotgun (WGS) entry which is preliminary data.</text>
</comment>
<dbReference type="GO" id="GO:0006508">
    <property type="term" value="P:proteolysis"/>
    <property type="evidence" value="ECO:0007669"/>
    <property type="project" value="InterPro"/>
</dbReference>
<dbReference type="InterPro" id="IPR043504">
    <property type="entry name" value="Peptidase_S1_PA_chymotrypsin"/>
</dbReference>
<keyword evidence="5" id="KW-1185">Reference proteome</keyword>
<feature type="domain" description="Peptidase S1" evidence="3">
    <location>
        <begin position="170"/>
        <end position="416"/>
    </location>
</feature>
<dbReference type="PROSITE" id="PS50240">
    <property type="entry name" value="TRYPSIN_DOM"/>
    <property type="match status" value="1"/>
</dbReference>
<dbReference type="InterPro" id="IPR018114">
    <property type="entry name" value="TRYPSIN_HIS"/>
</dbReference>
<dbReference type="STRING" id="48709.A0A1D2N7Z9"/>